<sequence>MYKYEIKPTLCSQLVLRNTHNLGELCITISGDKGEPYVDTIISKDKVDAFLSEDNVVQMELKKSQCFTFSYEFRPFACTGFEMIPPNSDESFILTLYSDHCAYVKRIPIDRIVQPIKTKL</sequence>
<dbReference type="HOGENOM" id="CLU_165949_0_0_5"/>
<evidence type="ECO:0000313" key="2">
    <source>
        <dbReference type="Proteomes" id="UP000002304"/>
    </source>
</evidence>
<proteinExistence type="predicted"/>
<accession>J1JTR7</accession>
<dbReference type="Proteomes" id="UP000002304">
    <property type="component" value="Unassembled WGS sequence"/>
</dbReference>
<dbReference type="EMBL" id="AILZ01000017">
    <property type="protein sequence ID" value="EJF88317.1"/>
    <property type="molecule type" value="Genomic_DNA"/>
</dbReference>
<dbReference type="AlphaFoldDB" id="J1JTR7"/>
<dbReference type="STRING" id="1094562.ME1_00775"/>
<reference evidence="1 2" key="1">
    <citation type="submission" date="2012-03" db="EMBL/GenBank/DDBJ databases">
        <title>The Genome Sequence of Bartonella vinsonii subsp. arupensis OK-94-513.</title>
        <authorList>
            <consortium name="The Broad Institute Genome Sequencing Platform"/>
            <consortium name="The Broad Institute Genome Sequencing Center for Infectious Disease"/>
            <person name="Feldgarden M."/>
            <person name="Kirby J."/>
            <person name="Kosoy M."/>
            <person name="Birtles R."/>
            <person name="Probert W.S."/>
            <person name="Chiaraviglio L."/>
            <person name="Young S.K."/>
            <person name="Zeng Q."/>
            <person name="Gargeya S."/>
            <person name="Fitzgerald M."/>
            <person name="Haas B."/>
            <person name="Abouelleil A."/>
            <person name="Alvarado L."/>
            <person name="Arachchi H.M."/>
            <person name="Berlin A."/>
            <person name="Chapman S.B."/>
            <person name="Gearin G."/>
            <person name="Goldberg J."/>
            <person name="Griggs A."/>
            <person name="Gujja S."/>
            <person name="Hansen M."/>
            <person name="Heiman D."/>
            <person name="Howarth C."/>
            <person name="Larimer J."/>
            <person name="Lui A."/>
            <person name="MacDonald P.J.P."/>
            <person name="McCowen C."/>
            <person name="Montmayeur A."/>
            <person name="Murphy C."/>
            <person name="Neiman D."/>
            <person name="Pearson M."/>
            <person name="Priest M."/>
            <person name="Roberts A."/>
            <person name="Saif S."/>
            <person name="Shea T."/>
            <person name="Sisk P."/>
            <person name="Stolte C."/>
            <person name="Sykes S."/>
            <person name="Wortman J."/>
            <person name="Nusbaum C."/>
            <person name="Birren B."/>
        </authorList>
    </citation>
    <scope>NUCLEOTIDE SEQUENCE [LARGE SCALE GENOMIC DNA]</scope>
    <source>
        <strain evidence="1 2">OK-94-513</strain>
    </source>
</reference>
<comment type="caution">
    <text evidence="1">The sequence shown here is derived from an EMBL/GenBank/DDBJ whole genome shotgun (WGS) entry which is preliminary data.</text>
</comment>
<evidence type="ECO:0000313" key="1">
    <source>
        <dbReference type="EMBL" id="EJF88317.1"/>
    </source>
</evidence>
<name>J1JTR7_BARVI</name>
<protein>
    <submittedName>
        <fullName evidence="1">Uncharacterized protein</fullName>
    </submittedName>
</protein>
<organism evidence="1 2">
    <name type="scientific">Bartonella vinsonii subsp. arupensis OK-94-513</name>
    <dbReference type="NCBI Taxonomy" id="1094562"/>
    <lineage>
        <taxon>Bacteria</taxon>
        <taxon>Pseudomonadati</taxon>
        <taxon>Pseudomonadota</taxon>
        <taxon>Alphaproteobacteria</taxon>
        <taxon>Hyphomicrobiales</taxon>
        <taxon>Bartonellaceae</taxon>
        <taxon>Bartonella</taxon>
    </lineage>
</organism>
<gene>
    <name evidence="1" type="ORF">ME1_00775</name>
</gene>